<accession>A0ABU2B3J4</accession>
<proteinExistence type="predicted"/>
<sequence length="408" mass="45988">MSQARRVAIAAQGLERARPATVTLRHLTDTIKRIGLLQIDSVNVLARAHLLPLFARLGPYDTTLLERATGHAPRRILETWAHEASFVPATTFPLLTWNRRRWSRMDPVAFEAKQPGLLSLVREIATEHGPLTSREIEAFVHRDQARRPEGHWGWSWSPAKTASELLFDAGTFTPARRNAQFERVFDLTERVVPPAIRETLDCPKEDAIRELVRIAVRAHGIGTVRCFADYFRFPQRDTARALGELEAVGEVIPVEVTGWQRPTWMHAGARVPRTVDAQALLAPFDPLVFERRRLLELFGMHYRLEIYTPAHKRQYGYYVLPFVLGEHLVARLDLKHDRSHNQLLVRSAFSEEPRTDAGDQTPWPDRGAISQALAAELSTMATWLGAGEVAVEDHAPGDLTGELSAALE</sequence>
<evidence type="ECO:0000313" key="1">
    <source>
        <dbReference type="EMBL" id="MDR7348165.1"/>
    </source>
</evidence>
<reference evidence="1 2" key="1">
    <citation type="submission" date="2023-07" db="EMBL/GenBank/DDBJ databases">
        <title>Sequencing the genomes of 1000 actinobacteria strains.</title>
        <authorList>
            <person name="Klenk H.-P."/>
        </authorList>
    </citation>
    <scope>NUCLEOTIDE SEQUENCE [LARGE SCALE GENOMIC DNA]</scope>
    <source>
        <strain evidence="1 2">DSM 22966</strain>
    </source>
</reference>
<comment type="caution">
    <text evidence="1">The sequence shown here is derived from an EMBL/GenBank/DDBJ whole genome shotgun (WGS) entry which is preliminary data.</text>
</comment>
<dbReference type="RefSeq" id="WP_310175098.1">
    <property type="nucleotide sequence ID" value="NZ_BAABHE010000002.1"/>
</dbReference>
<name>A0ABU2B3J4_9MICC</name>
<dbReference type="InterPro" id="IPR009351">
    <property type="entry name" value="AlkZ-like"/>
</dbReference>
<keyword evidence="2" id="KW-1185">Reference proteome</keyword>
<dbReference type="PANTHER" id="PTHR30528:SF0">
    <property type="entry name" value="CYTOPLASMIC PROTEIN"/>
    <property type="match status" value="1"/>
</dbReference>
<dbReference type="EMBL" id="JAVDYJ010000001">
    <property type="protein sequence ID" value="MDR7348165.1"/>
    <property type="molecule type" value="Genomic_DNA"/>
</dbReference>
<gene>
    <name evidence="1" type="ORF">J2S62_002422</name>
</gene>
<evidence type="ECO:0000313" key="2">
    <source>
        <dbReference type="Proteomes" id="UP001183794"/>
    </source>
</evidence>
<dbReference type="Pfam" id="PF06224">
    <property type="entry name" value="AlkZ-like"/>
    <property type="match status" value="1"/>
</dbReference>
<dbReference type="Proteomes" id="UP001183794">
    <property type="component" value="Unassembled WGS sequence"/>
</dbReference>
<organism evidence="1 2">
    <name type="scientific">Enteractinococcus fodinae</name>
    <dbReference type="NCBI Taxonomy" id="684663"/>
    <lineage>
        <taxon>Bacteria</taxon>
        <taxon>Bacillati</taxon>
        <taxon>Actinomycetota</taxon>
        <taxon>Actinomycetes</taxon>
        <taxon>Micrococcales</taxon>
        <taxon>Micrococcaceae</taxon>
    </lineage>
</organism>
<dbReference type="PANTHER" id="PTHR30528">
    <property type="entry name" value="CYTOPLASMIC PROTEIN"/>
    <property type="match status" value="1"/>
</dbReference>
<protein>
    <submittedName>
        <fullName evidence="1">Uncharacterized protein YcaQ</fullName>
    </submittedName>
</protein>